<organismHost>
    <name type="scientific">Triticum aestivum</name>
    <name type="common">Wheat</name>
    <dbReference type="NCBI Taxonomy" id="4565"/>
</organismHost>
<evidence type="ECO:0000313" key="3">
    <source>
        <dbReference type="Proteomes" id="UP000203063"/>
    </source>
</evidence>
<dbReference type="Proteomes" id="UP000203063">
    <property type="component" value="Segment"/>
</dbReference>
<organismHost>
    <name type="scientific">Lolium perenne</name>
    <name type="common">Perennial ryegrass</name>
    <dbReference type="NCBI Taxonomy" id="4522"/>
</organismHost>
<evidence type="ECO:0000313" key="2">
    <source>
        <dbReference type="EMBL" id="BAA01784.1"/>
    </source>
</evidence>
<organismHost>
    <name type="scientific">Avena sativa</name>
    <name type="common">Oat</name>
    <dbReference type="NCBI Taxonomy" id="4498"/>
</organismHost>
<dbReference type="EMBL" id="D11028">
    <property type="protein sequence ID" value="BAA01784.1"/>
    <property type="molecule type" value="Genomic_RNA"/>
</dbReference>
<protein>
    <submittedName>
        <fullName evidence="2">ORF6</fullName>
    </submittedName>
</protein>
<organismHost>
    <name type="scientific">Secale cereale</name>
    <name type="common">Rye</name>
    <dbReference type="NCBI Taxonomy" id="4550"/>
</organismHost>
<sequence length="43" mass="4454">MDDLHVIAVCVLSTTVFAGFVLTIGAAASLCGCVYSTVYNTKV</sequence>
<organismHost>
    <name type="scientific">Zea mays</name>
    <name type="common">Maize</name>
    <dbReference type="NCBI Taxonomy" id="4577"/>
</organismHost>
<evidence type="ECO:0000256" key="1">
    <source>
        <dbReference type="SAM" id="Phobius"/>
    </source>
</evidence>
<keyword evidence="3" id="KW-1185">Reference proteome</keyword>
<organismHost>
    <name type="scientific">Oryza sativa</name>
    <name type="common">Rice</name>
    <dbReference type="NCBI Taxonomy" id="4530"/>
</organismHost>
<dbReference type="RefSeq" id="NP_620069.1">
    <property type="nucleotide sequence ID" value="NC_003680.1"/>
</dbReference>
<organism evidence="2 3">
    <name type="scientific">Barley yellow dwarf virus (isolate MAV)</name>
    <name type="common">BYDV</name>
    <dbReference type="NCBI Taxonomy" id="2169984"/>
    <lineage>
        <taxon>Viruses</taxon>
        <taxon>Riboviria</taxon>
        <taxon>Orthornavirae</taxon>
        <taxon>Kitrinoviricota</taxon>
        <taxon>Tolucaviricetes</taxon>
        <taxon>Tolivirales</taxon>
        <taxon>Tombusviridae</taxon>
        <taxon>Regressovirinae</taxon>
        <taxon>Luteovirus</taxon>
        <taxon>Luteovirus mavhordei</taxon>
    </lineage>
</organism>
<name>Q65873_BYDVM</name>
<organismHost>
    <name type="scientific">Hordeum vulgare</name>
    <name type="common">Barley</name>
    <dbReference type="NCBI Taxonomy" id="4513"/>
</organismHost>
<dbReference type="GeneID" id="940438"/>
<feature type="transmembrane region" description="Helical" evidence="1">
    <location>
        <begin position="6"/>
        <end position="35"/>
    </location>
</feature>
<proteinExistence type="predicted"/>
<reference evidence="2 3" key="2">
    <citation type="journal article" date="1992" name="J. Gen. Virol.">
        <title>Nucleotide sequence analysis of the genomes of the MAV-PS1 and P-PAV isolates of barley yellow dwarf virus.</title>
        <authorList>
            <person name="Ueng P.P."/>
            <person name="Vincent J.R."/>
            <person name="Kawata E.E."/>
            <person name="Lei C.H."/>
            <person name="Lister R.M."/>
            <person name="Larkins B.A."/>
        </authorList>
    </citation>
    <scope>NUCLEOTIDE SEQUENCE [LARGE SCALE GENOMIC DNA]</scope>
    <source>
        <strain evidence="2">P-PAV</strain>
    </source>
</reference>
<accession>Q65873</accession>
<reference evidence="2 3" key="1">
    <citation type="journal article" date="1990" name="J. Gen. Virol.">
        <title>Nucleotide sequences of coat protein genes for three isolates of barley yellow dwarf virus and their relationships to other luteovirus coat protein sequences.</title>
        <authorList>
            <person name="Vincent J.R."/>
            <person name="Ueng P.P."/>
            <person name="Lister R.M."/>
            <person name="Larkins B.A."/>
        </authorList>
    </citation>
    <scope>NUCLEOTIDE SEQUENCE [LARGE SCALE GENOMIC DNA]</scope>
    <source>
        <strain evidence="2">P-PAV</strain>
    </source>
</reference>
<keyword evidence="1" id="KW-0812">Transmembrane</keyword>
<dbReference type="Pfam" id="PF06380">
    <property type="entry name" value="DUF1072"/>
    <property type="match status" value="1"/>
</dbReference>
<keyword evidence="1" id="KW-1133">Transmembrane helix</keyword>
<dbReference type="KEGG" id="vg:940438"/>
<organismHost>
    <name type="scientific">Lolium multiflorum</name>
    <name type="common">Italian ryegrass</name>
    <name type="synonym">Lolium perenne subsp. multiflorum</name>
    <dbReference type="NCBI Taxonomy" id="4521"/>
</organismHost>
<keyword evidence="1" id="KW-0472">Membrane</keyword>
<organismHost>
    <name type="scientific">Avena byzantina</name>
    <dbReference type="NCBI Taxonomy" id="146531"/>
</organismHost>
<dbReference type="InterPro" id="IPR009426">
    <property type="entry name" value="BYDV_Gp6"/>
</dbReference>